<comment type="caution">
    <text evidence="1">The sequence shown here is derived from an EMBL/GenBank/DDBJ whole genome shotgun (WGS) entry which is preliminary data.</text>
</comment>
<evidence type="ECO:0000313" key="1">
    <source>
        <dbReference type="EMBL" id="GAH68598.1"/>
    </source>
</evidence>
<reference evidence="1" key="1">
    <citation type="journal article" date="2014" name="Front. Microbiol.">
        <title>High frequency of phylogenetically diverse reductive dehalogenase-homologous genes in deep subseafloor sedimentary metagenomes.</title>
        <authorList>
            <person name="Kawai M."/>
            <person name="Futagami T."/>
            <person name="Toyoda A."/>
            <person name="Takaki Y."/>
            <person name="Nishi S."/>
            <person name="Hori S."/>
            <person name="Arai W."/>
            <person name="Tsubouchi T."/>
            <person name="Morono Y."/>
            <person name="Uchiyama I."/>
            <person name="Ito T."/>
            <person name="Fujiyama A."/>
            <person name="Inagaki F."/>
            <person name="Takami H."/>
        </authorList>
    </citation>
    <scope>NUCLEOTIDE SEQUENCE</scope>
    <source>
        <strain evidence="1">Expedition CK06-06</strain>
    </source>
</reference>
<dbReference type="EMBL" id="BARU01029582">
    <property type="protein sequence ID" value="GAH68598.1"/>
    <property type="molecule type" value="Genomic_DNA"/>
</dbReference>
<organism evidence="1">
    <name type="scientific">marine sediment metagenome</name>
    <dbReference type="NCBI Taxonomy" id="412755"/>
    <lineage>
        <taxon>unclassified sequences</taxon>
        <taxon>metagenomes</taxon>
        <taxon>ecological metagenomes</taxon>
    </lineage>
</organism>
<feature type="non-terminal residue" evidence="1">
    <location>
        <position position="1"/>
    </location>
</feature>
<name>X1JFR8_9ZZZZ</name>
<gene>
    <name evidence="1" type="ORF">S03H2_47040</name>
</gene>
<sequence length="47" mass="5726">EHRIKNYFQREMRTGFAPLREQLVIVSSLEFIKFVVYEVAETLRPKR</sequence>
<dbReference type="AlphaFoldDB" id="X1JFR8"/>
<proteinExistence type="predicted"/>
<protein>
    <submittedName>
        <fullName evidence="1">Uncharacterized protein</fullName>
    </submittedName>
</protein>
<accession>X1JFR8</accession>